<keyword evidence="3" id="KW-1185">Reference proteome</keyword>
<evidence type="ECO:0000313" key="3">
    <source>
        <dbReference type="Proteomes" id="UP001219934"/>
    </source>
</evidence>
<sequence>MDQAEESGLVVLVQAMDQEEESGLVVLEHVLEELGLVVLVQAMDQVEELGLVVLVQAMDQVEESGQVVLVQGMDQEESGQVVLVQAMDQVEESGLVVLAMDQEVSGLEVLVQATDQEVESSLVVLVQATDQEELGLEVLVQAMDQEEESGLEVLATDLEVLVLEVPWVQEDLVLGLVMGSEQEEWFQDEVLEYQPVVDLEQDWDQVALDQAVLEEPDMDLVDMGLELDKCLGQGMDQVEAMVQDQELDMDKAMELDQKPLNTVLAEVLEEVQDEEDLVLQDLVLQDLVLQDLGQQDLGQQDLVPQDLVLQDLVLQDLGQQDLVPQDLGQQDLVLQDLAKGPALEEDLEPQKEHQLLHQKWLADLWEQEVMETSWVEQESPSLEQNQGSMGQTFQVPQELLLLEVRLCNQVVLMGIFQVGHCQEPSLSNPQVSPEVTRPVKEMEREVLTEREEVQEEQEVFQVAQQELELDQEEQPVELEEHPNHQKEVQVVDQVERQEVQAELEAKVVLEQVLEELEQVLEEQAWSLGLAMVLVELEFYQVEYMGLSAQGRVGSVLAVMELVLAVMEQVLEALVQDPEAMVQDPEAMGLSQVDMVQDLEAMEEGALVVEVQGVLGPSELELELVLDLGDMVWVLLFLDTAQVQDWAPANPQNVTGQELVVTGLVVMGLDQVELVLVVLLVTVLVALDQEDMGQAQQGPDQVGPEPGQADLVLAVLAQEQAAMDLEEPE</sequence>
<reference evidence="2" key="1">
    <citation type="submission" date="2022-11" db="EMBL/GenBank/DDBJ databases">
        <title>Chromosome-level genome of Pogonophryne albipinna.</title>
        <authorList>
            <person name="Jo E."/>
        </authorList>
    </citation>
    <scope>NUCLEOTIDE SEQUENCE</scope>
    <source>
        <strain evidence="2">SGF0006</strain>
        <tissue evidence="2">Muscle</tissue>
    </source>
</reference>
<comment type="caution">
    <text evidence="2">The sequence shown here is derived from an EMBL/GenBank/DDBJ whole genome shotgun (WGS) entry which is preliminary data.</text>
</comment>
<gene>
    <name evidence="2" type="ORF">JOQ06_019280</name>
</gene>
<name>A0AAD6AR59_9TELE</name>
<dbReference type="Proteomes" id="UP001219934">
    <property type="component" value="Unassembled WGS sequence"/>
</dbReference>
<keyword evidence="1" id="KW-0175">Coiled coil</keyword>
<dbReference type="AlphaFoldDB" id="A0AAD6AR59"/>
<organism evidence="2 3">
    <name type="scientific">Pogonophryne albipinna</name>
    <dbReference type="NCBI Taxonomy" id="1090488"/>
    <lineage>
        <taxon>Eukaryota</taxon>
        <taxon>Metazoa</taxon>
        <taxon>Chordata</taxon>
        <taxon>Craniata</taxon>
        <taxon>Vertebrata</taxon>
        <taxon>Euteleostomi</taxon>
        <taxon>Actinopterygii</taxon>
        <taxon>Neopterygii</taxon>
        <taxon>Teleostei</taxon>
        <taxon>Neoteleostei</taxon>
        <taxon>Acanthomorphata</taxon>
        <taxon>Eupercaria</taxon>
        <taxon>Perciformes</taxon>
        <taxon>Notothenioidei</taxon>
        <taxon>Pogonophryne</taxon>
    </lineage>
</organism>
<proteinExistence type="predicted"/>
<feature type="coiled-coil region" evidence="1">
    <location>
        <begin position="439"/>
        <end position="519"/>
    </location>
</feature>
<protein>
    <submittedName>
        <fullName evidence="2">Uncharacterized protein</fullName>
    </submittedName>
</protein>
<evidence type="ECO:0000256" key="1">
    <source>
        <dbReference type="SAM" id="Coils"/>
    </source>
</evidence>
<dbReference type="EMBL" id="JAPTMU010000016">
    <property type="protein sequence ID" value="KAJ4930274.1"/>
    <property type="molecule type" value="Genomic_DNA"/>
</dbReference>
<accession>A0AAD6AR59</accession>
<evidence type="ECO:0000313" key="2">
    <source>
        <dbReference type="EMBL" id="KAJ4930274.1"/>
    </source>
</evidence>